<organism evidence="1">
    <name type="scientific">Pseudomonas fluorescens</name>
    <dbReference type="NCBI Taxonomy" id="294"/>
    <lineage>
        <taxon>Bacteria</taxon>
        <taxon>Pseudomonadati</taxon>
        <taxon>Pseudomonadota</taxon>
        <taxon>Gammaproteobacteria</taxon>
        <taxon>Pseudomonadales</taxon>
        <taxon>Pseudomonadaceae</taxon>
        <taxon>Pseudomonas</taxon>
    </lineage>
</organism>
<sequence length="675" mass="73852">MRQGRDVAVGDGHALGLAGGAGGVDHIGEVLRRGTRCRRTVRVAGIVFDQHGDNVIRPGLKHPGLGQQHPRLAVFEHVAEPFARVVRVQWHIGATGLEHRQQGHHQLGAARHGHTDPHLGANAQFDQAVGQAVGAALQPGMGKGLFAIDQGQGLRCGLGTLRDQLVDAAIGIEGFTRRVQGKQLFTLVNGEQWQLTQGLCRCLDNGLQQAQPMVCHTLDSTGFEQVGGIGERSRQAIGTLVRAQGQVELGILARPTEAGDLQVERDTATLRTCSLLGLVVIHHLEQRAIAEAALRLQGIDQLFERQVLMFLGLQGDLTHLLEQCVEALLTIKVGLQHLGVDEKADQALGFQAVTVGDRHPDANARLPAVTEQQCLVGGKQQHEQGHPLLLGQLAQRSMQLTTDRQLQSRTAQALLYRPDMIGGQLQDHTLTPELLLPVVELPLTLTRIHPLALPGGVVGVLDWQRRQLRHLALAQRGVALQQLVDHHLHRPAIRHDMVLSHHQHVALWADAKQVGAQQQVVLQVKGLAHRLAYETVAERCCIAVLRQGMAPHLEIHLVTDQLHALAIALGKSGTQAFMPFEQGHERLLKRLAIELAIELQDHGNHIRGTVRIELPEKPLTLLGIGQRHARPAIDGLHRQLIAARRLAQCGNEGLQTAVLEHRAQRHLHRQCLTHP</sequence>
<dbReference type="EMBL" id="CABVHG010000046">
    <property type="protein sequence ID" value="VVN35366.1"/>
    <property type="molecule type" value="Genomic_DNA"/>
</dbReference>
<proteinExistence type="predicted"/>
<protein>
    <submittedName>
        <fullName evidence="1">Uncharacterized protein</fullName>
    </submittedName>
</protein>
<gene>
    <name evidence="1" type="ORF">PS652_05086</name>
</gene>
<accession>A0A5E6X337</accession>
<dbReference type="AntiFam" id="ANF00178">
    <property type="entry name" value="Shadow ORF (opposite dhbF)"/>
</dbReference>
<evidence type="ECO:0000313" key="1">
    <source>
        <dbReference type="EMBL" id="VVN35366.1"/>
    </source>
</evidence>
<name>A0A5E6X337_PSEFL</name>
<reference evidence="1" key="1">
    <citation type="submission" date="2019-09" db="EMBL/GenBank/DDBJ databases">
        <authorList>
            <person name="Chandra G."/>
            <person name="Truman W A."/>
        </authorList>
    </citation>
    <scope>NUCLEOTIDE SEQUENCE [LARGE SCALE GENOMIC DNA]</scope>
    <source>
        <strain evidence="1">PS652</strain>
    </source>
</reference>
<dbReference type="AlphaFoldDB" id="A0A5E6X337"/>